<evidence type="ECO:0000256" key="3">
    <source>
        <dbReference type="ARBA" id="ARBA00023163"/>
    </source>
</evidence>
<dbReference type="GO" id="GO:0003700">
    <property type="term" value="F:DNA-binding transcription factor activity"/>
    <property type="evidence" value="ECO:0007669"/>
    <property type="project" value="TreeGrafter"/>
</dbReference>
<dbReference type="SMART" id="SM00354">
    <property type="entry name" value="HTH_LACI"/>
    <property type="match status" value="1"/>
</dbReference>
<proteinExistence type="predicted"/>
<dbReference type="InterPro" id="IPR028082">
    <property type="entry name" value="Peripla_BP_I"/>
</dbReference>
<feature type="domain" description="HTH lacI-type" evidence="4">
    <location>
        <begin position="3"/>
        <end position="57"/>
    </location>
</feature>
<dbReference type="EMBL" id="VYKJ01000003">
    <property type="protein sequence ID" value="KAA9001258.1"/>
    <property type="molecule type" value="Genomic_DNA"/>
</dbReference>
<dbReference type="PRINTS" id="PR00036">
    <property type="entry name" value="HTHLACI"/>
</dbReference>
<dbReference type="Proteomes" id="UP000335415">
    <property type="component" value="Unassembled WGS sequence"/>
</dbReference>
<dbReference type="Pfam" id="PF13377">
    <property type="entry name" value="Peripla_BP_3"/>
    <property type="match status" value="1"/>
</dbReference>
<dbReference type="PROSITE" id="PS50932">
    <property type="entry name" value="HTH_LACI_2"/>
    <property type="match status" value="1"/>
</dbReference>
<protein>
    <submittedName>
        <fullName evidence="5">LacI family transcriptional regulator</fullName>
    </submittedName>
</protein>
<dbReference type="InterPro" id="IPR010982">
    <property type="entry name" value="Lambda_DNA-bd_dom_sf"/>
</dbReference>
<keyword evidence="1" id="KW-0805">Transcription regulation</keyword>
<dbReference type="OrthoDB" id="269117at2"/>
<evidence type="ECO:0000256" key="1">
    <source>
        <dbReference type="ARBA" id="ARBA00023015"/>
    </source>
</evidence>
<dbReference type="SUPFAM" id="SSF47413">
    <property type="entry name" value="lambda repressor-like DNA-binding domains"/>
    <property type="match status" value="1"/>
</dbReference>
<reference evidence="5 6" key="1">
    <citation type="submission" date="2019-09" db="EMBL/GenBank/DDBJ databases">
        <authorList>
            <person name="Li Y."/>
        </authorList>
    </citation>
    <scope>NUCLEOTIDE SEQUENCE [LARGE SCALE GENOMIC DNA]</scope>
    <source>
        <strain evidence="5 6">L3-3HA</strain>
    </source>
</reference>
<dbReference type="RefSeq" id="WP_150434528.1">
    <property type="nucleotide sequence ID" value="NZ_VYKJ01000003.1"/>
</dbReference>
<dbReference type="PANTHER" id="PTHR30146:SF109">
    <property type="entry name" value="HTH-TYPE TRANSCRIPTIONAL REGULATOR GALS"/>
    <property type="match status" value="1"/>
</dbReference>
<dbReference type="AlphaFoldDB" id="A0A5J5G319"/>
<dbReference type="Gene3D" id="3.40.50.2300">
    <property type="match status" value="2"/>
</dbReference>
<keyword evidence="6" id="KW-1185">Reference proteome</keyword>
<dbReference type="InterPro" id="IPR000843">
    <property type="entry name" value="HTH_LacI"/>
</dbReference>
<evidence type="ECO:0000259" key="4">
    <source>
        <dbReference type="PROSITE" id="PS50932"/>
    </source>
</evidence>
<gene>
    <name evidence="5" type="ORF">FJU30_08475</name>
</gene>
<organism evidence="5 6">
    <name type="scientific">Affinibrenneria salicis</name>
    <dbReference type="NCBI Taxonomy" id="2590031"/>
    <lineage>
        <taxon>Bacteria</taxon>
        <taxon>Pseudomonadati</taxon>
        <taxon>Pseudomonadota</taxon>
        <taxon>Gammaproteobacteria</taxon>
        <taxon>Enterobacterales</taxon>
        <taxon>Pectobacteriaceae</taxon>
        <taxon>Affinibrenneria</taxon>
    </lineage>
</organism>
<dbReference type="PANTHER" id="PTHR30146">
    <property type="entry name" value="LACI-RELATED TRANSCRIPTIONAL REPRESSOR"/>
    <property type="match status" value="1"/>
</dbReference>
<dbReference type="SUPFAM" id="SSF53822">
    <property type="entry name" value="Periplasmic binding protein-like I"/>
    <property type="match status" value="1"/>
</dbReference>
<sequence length="338" mass="37749">MSVTVKDVAKKAGVATSTVSRVINNSSSISEATKKKVNQVMLELGYVPNVAARNLGKGKTNTIALVLPPLKCKEEMSIPFFLEIIESINSEAQNFGISIALAISTNFDDLLHNIKRMHKQKQVDGFILLYSNIGDPVVDYLYKNSLNFTLVGLPCKNEDNIAYVDNDNQLLGKQATEHLINNGHRNIIFITNRINENVHFERFFGYQKAMAMAKLPHQDAINIENPEDFSQIEAVFKNTNATAAVIIEDLLAFRAIQYFNSIGYAVPEKISVISFNNTIFSSLTRPYITNIDISIELLGKYSLHKLIEQMEGKKSHGLKIVVPHHLIEKETVIKLAAT</sequence>
<dbReference type="Gene3D" id="1.10.260.40">
    <property type="entry name" value="lambda repressor-like DNA-binding domains"/>
    <property type="match status" value="1"/>
</dbReference>
<keyword evidence="3" id="KW-0804">Transcription</keyword>
<dbReference type="GO" id="GO:0000976">
    <property type="term" value="F:transcription cis-regulatory region binding"/>
    <property type="evidence" value="ECO:0007669"/>
    <property type="project" value="TreeGrafter"/>
</dbReference>
<dbReference type="Pfam" id="PF00356">
    <property type="entry name" value="LacI"/>
    <property type="match status" value="1"/>
</dbReference>
<comment type="caution">
    <text evidence="5">The sequence shown here is derived from an EMBL/GenBank/DDBJ whole genome shotgun (WGS) entry which is preliminary data.</text>
</comment>
<keyword evidence="2" id="KW-0238">DNA-binding</keyword>
<accession>A0A5J5G319</accession>
<evidence type="ECO:0000313" key="5">
    <source>
        <dbReference type="EMBL" id="KAA9001258.1"/>
    </source>
</evidence>
<evidence type="ECO:0000313" key="6">
    <source>
        <dbReference type="Proteomes" id="UP000335415"/>
    </source>
</evidence>
<evidence type="ECO:0000256" key="2">
    <source>
        <dbReference type="ARBA" id="ARBA00023125"/>
    </source>
</evidence>
<name>A0A5J5G319_9GAMM</name>
<dbReference type="CDD" id="cd01392">
    <property type="entry name" value="HTH_LacI"/>
    <property type="match status" value="1"/>
</dbReference>
<dbReference type="InterPro" id="IPR046335">
    <property type="entry name" value="LacI/GalR-like_sensor"/>
</dbReference>